<dbReference type="Proteomes" id="UP000053647">
    <property type="component" value="Unassembled WGS sequence"/>
</dbReference>
<protein>
    <submittedName>
        <fullName evidence="1">Uncharacterized protein</fullName>
    </submittedName>
</protein>
<sequence length="174" mass="18494">MLRASASPCLLSCHRAGAGVTEIPYPFHHVFSGHTVPQHFLNTSSGFGGYFPSAGSTLGLTYPCSEQALFALADCRSLSRDHLRLAPFEGGSVFGTLKFHDTPPLQPDASSKPPDLCPLRTGVSLIAEQDNPSWLAWAGTTHDCMASVSVIAITIAIVQKEALALSIYTHAASR</sequence>
<evidence type="ECO:0000313" key="1">
    <source>
        <dbReference type="EMBL" id="KIJ07492.1"/>
    </source>
</evidence>
<dbReference type="AlphaFoldDB" id="A0A0C9THM8"/>
<dbReference type="HOGENOM" id="CLU_1540552_0_0_1"/>
<reference evidence="1 2" key="1">
    <citation type="submission" date="2014-06" db="EMBL/GenBank/DDBJ databases">
        <authorList>
            <consortium name="DOE Joint Genome Institute"/>
            <person name="Kuo A."/>
            <person name="Kohler A."/>
            <person name="Nagy L.G."/>
            <person name="Floudas D."/>
            <person name="Copeland A."/>
            <person name="Barry K.W."/>
            <person name="Cichocki N."/>
            <person name="Veneault-Fourrey C."/>
            <person name="LaButti K."/>
            <person name="Lindquist E.A."/>
            <person name="Lipzen A."/>
            <person name="Lundell T."/>
            <person name="Morin E."/>
            <person name="Murat C."/>
            <person name="Sun H."/>
            <person name="Tunlid A."/>
            <person name="Henrissat B."/>
            <person name="Grigoriev I.V."/>
            <person name="Hibbett D.S."/>
            <person name="Martin F."/>
            <person name="Nordberg H.P."/>
            <person name="Cantor M.N."/>
            <person name="Hua S.X."/>
        </authorList>
    </citation>
    <scope>NUCLEOTIDE SEQUENCE [LARGE SCALE GENOMIC DNA]</scope>
    <source>
        <strain evidence="1 2">ATCC 200175</strain>
    </source>
</reference>
<dbReference type="EMBL" id="KN819873">
    <property type="protein sequence ID" value="KIJ07492.1"/>
    <property type="molecule type" value="Genomic_DNA"/>
</dbReference>
<gene>
    <name evidence="1" type="ORF">PAXINDRAFT_19319</name>
</gene>
<organism evidence="1 2">
    <name type="scientific">Paxillus involutus ATCC 200175</name>
    <dbReference type="NCBI Taxonomy" id="664439"/>
    <lineage>
        <taxon>Eukaryota</taxon>
        <taxon>Fungi</taxon>
        <taxon>Dikarya</taxon>
        <taxon>Basidiomycota</taxon>
        <taxon>Agaricomycotina</taxon>
        <taxon>Agaricomycetes</taxon>
        <taxon>Agaricomycetidae</taxon>
        <taxon>Boletales</taxon>
        <taxon>Paxilineae</taxon>
        <taxon>Paxillaceae</taxon>
        <taxon>Paxillus</taxon>
    </lineage>
</organism>
<keyword evidence="2" id="KW-1185">Reference proteome</keyword>
<proteinExistence type="predicted"/>
<name>A0A0C9THM8_PAXIN</name>
<reference evidence="2" key="2">
    <citation type="submission" date="2015-01" db="EMBL/GenBank/DDBJ databases">
        <title>Evolutionary Origins and Diversification of the Mycorrhizal Mutualists.</title>
        <authorList>
            <consortium name="DOE Joint Genome Institute"/>
            <consortium name="Mycorrhizal Genomics Consortium"/>
            <person name="Kohler A."/>
            <person name="Kuo A."/>
            <person name="Nagy L.G."/>
            <person name="Floudas D."/>
            <person name="Copeland A."/>
            <person name="Barry K.W."/>
            <person name="Cichocki N."/>
            <person name="Veneault-Fourrey C."/>
            <person name="LaButti K."/>
            <person name="Lindquist E.A."/>
            <person name="Lipzen A."/>
            <person name="Lundell T."/>
            <person name="Morin E."/>
            <person name="Murat C."/>
            <person name="Riley R."/>
            <person name="Ohm R."/>
            <person name="Sun H."/>
            <person name="Tunlid A."/>
            <person name="Henrissat B."/>
            <person name="Grigoriev I.V."/>
            <person name="Hibbett D.S."/>
            <person name="Martin F."/>
        </authorList>
    </citation>
    <scope>NUCLEOTIDE SEQUENCE [LARGE SCALE GENOMIC DNA]</scope>
    <source>
        <strain evidence="2">ATCC 200175</strain>
    </source>
</reference>
<evidence type="ECO:0000313" key="2">
    <source>
        <dbReference type="Proteomes" id="UP000053647"/>
    </source>
</evidence>
<accession>A0A0C9THM8</accession>